<dbReference type="Pfam" id="PF00017">
    <property type="entry name" value="SH2"/>
    <property type="match status" value="1"/>
</dbReference>
<dbReference type="Pfam" id="PF08947">
    <property type="entry name" value="BPS"/>
    <property type="match status" value="1"/>
</dbReference>
<name>A0ABM1BRH1_LIMPO</name>
<dbReference type="PROSITE" id="PS50003">
    <property type="entry name" value="PH_DOMAIN"/>
    <property type="match status" value="1"/>
</dbReference>
<dbReference type="InterPro" id="IPR036860">
    <property type="entry name" value="SH2_dom_sf"/>
</dbReference>
<evidence type="ECO:0000313" key="6">
    <source>
        <dbReference type="RefSeq" id="XP_013787234.2"/>
    </source>
</evidence>
<dbReference type="Gene3D" id="3.30.505.10">
    <property type="entry name" value="SH2 domain"/>
    <property type="match status" value="1"/>
</dbReference>
<evidence type="ECO:0000313" key="5">
    <source>
        <dbReference type="Proteomes" id="UP000694941"/>
    </source>
</evidence>
<dbReference type="InterPro" id="IPR015042">
    <property type="entry name" value="BPS-dom"/>
</dbReference>
<gene>
    <name evidence="6" type="primary">LOC106471190</name>
</gene>
<dbReference type="Proteomes" id="UP000694941">
    <property type="component" value="Unplaced"/>
</dbReference>
<proteinExistence type="predicted"/>
<dbReference type="SMART" id="SM00233">
    <property type="entry name" value="PH"/>
    <property type="match status" value="1"/>
</dbReference>
<dbReference type="PRINTS" id="PR00401">
    <property type="entry name" value="SH2DOMAIN"/>
</dbReference>
<evidence type="ECO:0000256" key="2">
    <source>
        <dbReference type="PROSITE-ProRule" id="PRU00191"/>
    </source>
</evidence>
<dbReference type="RefSeq" id="XP_013787234.2">
    <property type="nucleotide sequence ID" value="XM_013931780.2"/>
</dbReference>
<dbReference type="InterPro" id="IPR000980">
    <property type="entry name" value="SH2"/>
</dbReference>
<dbReference type="SMART" id="SM00252">
    <property type="entry name" value="SH2"/>
    <property type="match status" value="1"/>
</dbReference>
<dbReference type="Pfam" id="PF00169">
    <property type="entry name" value="PH"/>
    <property type="match status" value="1"/>
</dbReference>
<accession>A0ABM1BRH1</accession>
<evidence type="ECO:0000259" key="3">
    <source>
        <dbReference type="PROSITE" id="PS50001"/>
    </source>
</evidence>
<dbReference type="SUPFAM" id="SSF50729">
    <property type="entry name" value="PH domain-like"/>
    <property type="match status" value="1"/>
</dbReference>
<dbReference type="PANTHER" id="PTHR11243">
    <property type="entry name" value="GROWTH FACTOR RECEPTOR-BOUND PROTEIN"/>
    <property type="match status" value="1"/>
</dbReference>
<keyword evidence="1 2" id="KW-0727">SH2 domain</keyword>
<dbReference type="InterPro" id="IPR001849">
    <property type="entry name" value="PH_domain"/>
</dbReference>
<evidence type="ECO:0000259" key="4">
    <source>
        <dbReference type="PROSITE" id="PS50003"/>
    </source>
</evidence>
<dbReference type="PROSITE" id="PS50001">
    <property type="entry name" value="SH2"/>
    <property type="match status" value="1"/>
</dbReference>
<dbReference type="SUPFAM" id="SSF55550">
    <property type="entry name" value="SH2 domain"/>
    <property type="match status" value="1"/>
</dbReference>
<dbReference type="PANTHER" id="PTHR11243:SF38">
    <property type="entry name" value="GROWTH FACTOR RECEPTOR-BOUND PROTEIN 14-LIKE ISOFORM X1"/>
    <property type="match status" value="1"/>
</dbReference>
<dbReference type="Gene3D" id="2.30.29.30">
    <property type="entry name" value="Pleckstrin-homology domain (PH domain)/Phosphotyrosine-binding domain (PTB)"/>
    <property type="match status" value="1"/>
</dbReference>
<reference evidence="6" key="1">
    <citation type="submission" date="2025-08" db="UniProtKB">
        <authorList>
            <consortium name="RefSeq"/>
        </authorList>
    </citation>
    <scope>IDENTIFICATION</scope>
    <source>
        <tissue evidence="6">Muscle</tissue>
    </source>
</reference>
<sequence length="343" mass="40190">MDCVAGSTVLTKMVTIQNMLHSGKNMPAVQSFLWFKEPTKNSWRKYFFRLEDNILRFFPVFDRKKPKQMYPLLDLQNCDIFLPIEEKFHGAPTKFYFCLKPKRNLERSASVLRWFCCASEKVQQCWIVALRLAKFGKKLVDNYREVKSRNNFFDNSSLYQSKIQQHSDINFDYLCHKTQVAMDFTGKFGHVVQNPAEVEAIAAAEAQKWKKKLASNQISQSSTHSTFEFGVHTVQPWFYTGMSRDEPTQLLTKYGTVDGVFLVRESHRNPASFVLSYVYNRKVHHTQILPMEEKNQLCYTLDGGKTKFYDLLQLVEFYQLNLGYLPTNLTYFFIRQTKKLEAT</sequence>
<dbReference type="InterPro" id="IPR039664">
    <property type="entry name" value="GRB/APBB1IP"/>
</dbReference>
<evidence type="ECO:0000256" key="1">
    <source>
        <dbReference type="ARBA" id="ARBA00022999"/>
    </source>
</evidence>
<organism evidence="5 6">
    <name type="scientific">Limulus polyphemus</name>
    <name type="common">Atlantic horseshoe crab</name>
    <dbReference type="NCBI Taxonomy" id="6850"/>
    <lineage>
        <taxon>Eukaryota</taxon>
        <taxon>Metazoa</taxon>
        <taxon>Ecdysozoa</taxon>
        <taxon>Arthropoda</taxon>
        <taxon>Chelicerata</taxon>
        <taxon>Merostomata</taxon>
        <taxon>Xiphosura</taxon>
        <taxon>Limulidae</taxon>
        <taxon>Limulus</taxon>
    </lineage>
</organism>
<dbReference type="GeneID" id="106471190"/>
<feature type="domain" description="SH2" evidence="3">
    <location>
        <begin position="237"/>
        <end position="333"/>
    </location>
</feature>
<dbReference type="InterPro" id="IPR011993">
    <property type="entry name" value="PH-like_dom_sf"/>
</dbReference>
<keyword evidence="5" id="KW-1185">Reference proteome</keyword>
<protein>
    <submittedName>
        <fullName evidence="6">Growth factor receptor-bound protein 14-like</fullName>
    </submittedName>
</protein>
<feature type="domain" description="PH" evidence="4">
    <location>
        <begin position="26"/>
        <end position="135"/>
    </location>
</feature>